<keyword evidence="2" id="KW-0812">Transmembrane</keyword>
<proteinExistence type="predicted"/>
<keyword evidence="2" id="KW-0472">Membrane</keyword>
<evidence type="ECO:0000313" key="4">
    <source>
        <dbReference type="EMBL" id="CAA9221902.1"/>
    </source>
</evidence>
<evidence type="ECO:0008006" key="5">
    <source>
        <dbReference type="Google" id="ProtNLM"/>
    </source>
</evidence>
<feature type="chain" id="PRO_5026674427" description="Gram-positive cocci surface proteins LPxTG domain-containing protein" evidence="3">
    <location>
        <begin position="24"/>
        <end position="103"/>
    </location>
</feature>
<feature type="compositionally biased region" description="Polar residues" evidence="1">
    <location>
        <begin position="46"/>
        <end position="67"/>
    </location>
</feature>
<feature type="region of interest" description="Disordered" evidence="1">
    <location>
        <begin position="27"/>
        <end position="67"/>
    </location>
</feature>
<keyword evidence="2" id="KW-1133">Transmembrane helix</keyword>
<evidence type="ECO:0000256" key="1">
    <source>
        <dbReference type="SAM" id="MobiDB-lite"/>
    </source>
</evidence>
<dbReference type="EMBL" id="CADCTF010000031">
    <property type="protein sequence ID" value="CAA9221902.1"/>
    <property type="molecule type" value="Genomic_DNA"/>
</dbReference>
<gene>
    <name evidence="4" type="ORF">AVDCRST_MAG50-629</name>
</gene>
<evidence type="ECO:0000256" key="2">
    <source>
        <dbReference type="SAM" id="Phobius"/>
    </source>
</evidence>
<name>A0A6J4HGS2_9ACTN</name>
<feature type="transmembrane region" description="Helical" evidence="2">
    <location>
        <begin position="74"/>
        <end position="92"/>
    </location>
</feature>
<sequence length="103" mass="10430">MKHRIVGALVISAAVLFPSAAYAQTTGGYGNPNTPPNVGGEVTVRDTPTSPGTNVQGTQTTRANQTLPVTGGDMVGLGAMGVGLVGVGTLLARRNRTRAIVTQ</sequence>
<reference evidence="4" key="1">
    <citation type="submission" date="2020-02" db="EMBL/GenBank/DDBJ databases">
        <authorList>
            <person name="Meier V. D."/>
        </authorList>
    </citation>
    <scope>NUCLEOTIDE SEQUENCE</scope>
    <source>
        <strain evidence="4">AVDCRST_MAG50</strain>
    </source>
</reference>
<keyword evidence="3" id="KW-0732">Signal</keyword>
<accession>A0A6J4HGS2</accession>
<protein>
    <recommendedName>
        <fullName evidence="5">Gram-positive cocci surface proteins LPxTG domain-containing protein</fullName>
    </recommendedName>
</protein>
<dbReference type="NCBIfam" id="TIGR01167">
    <property type="entry name" value="LPXTG_anchor"/>
    <property type="match status" value="1"/>
</dbReference>
<dbReference type="AlphaFoldDB" id="A0A6J4HGS2"/>
<organism evidence="4">
    <name type="scientific">uncultured Acidimicrobiales bacterium</name>
    <dbReference type="NCBI Taxonomy" id="310071"/>
    <lineage>
        <taxon>Bacteria</taxon>
        <taxon>Bacillati</taxon>
        <taxon>Actinomycetota</taxon>
        <taxon>Acidimicrobiia</taxon>
        <taxon>Acidimicrobiales</taxon>
        <taxon>environmental samples</taxon>
    </lineage>
</organism>
<feature type="signal peptide" evidence="3">
    <location>
        <begin position="1"/>
        <end position="23"/>
    </location>
</feature>
<evidence type="ECO:0000256" key="3">
    <source>
        <dbReference type="SAM" id="SignalP"/>
    </source>
</evidence>